<dbReference type="Proteomes" id="UP000190105">
    <property type="component" value="Unassembled WGS sequence"/>
</dbReference>
<dbReference type="SUPFAM" id="SSF88659">
    <property type="entry name" value="Sigma3 and sigma4 domains of RNA polymerase sigma factors"/>
    <property type="match status" value="1"/>
</dbReference>
<gene>
    <name evidence="2" type="ORF">SAMN05443428_1305</name>
</gene>
<keyword evidence="3" id="KW-1185">Reference proteome</keyword>
<dbReference type="EMBL" id="FUYH01000030">
    <property type="protein sequence ID" value="SKA98576.1"/>
    <property type="molecule type" value="Genomic_DNA"/>
</dbReference>
<name>A0A1T4Y9Z0_9CLOT</name>
<accession>A0A1T4Y9Z0</accession>
<protein>
    <submittedName>
        <fullName evidence="2">Homeodomain-like domain-containing protein</fullName>
    </submittedName>
</protein>
<reference evidence="3" key="1">
    <citation type="submission" date="2017-02" db="EMBL/GenBank/DDBJ databases">
        <authorList>
            <person name="Varghese N."/>
            <person name="Submissions S."/>
        </authorList>
    </citation>
    <scope>NUCLEOTIDE SEQUENCE [LARGE SCALE GENOMIC DNA]</scope>
    <source>
        <strain evidence="3">USBA 833</strain>
    </source>
</reference>
<feature type="coiled-coil region" evidence="1">
    <location>
        <begin position="60"/>
        <end position="94"/>
    </location>
</feature>
<evidence type="ECO:0000256" key="1">
    <source>
        <dbReference type="SAM" id="Coils"/>
    </source>
</evidence>
<dbReference type="Gene3D" id="1.10.10.60">
    <property type="entry name" value="Homeodomain-like"/>
    <property type="match status" value="1"/>
</dbReference>
<dbReference type="AlphaFoldDB" id="A0A1T4Y9Z0"/>
<sequence length="165" mass="19108">MNRQDGLDVNYLSKVIKQSASLNYSVTEEQIREICRKTNMDEVALLKSSLKCLLSLLEYNAKQSARINKAEDELKVLKEEVKMLRSQKTVSKEDLRMCRMKNGAVTNYRYDASKELVNYYASKGLSNEEIAKELNISKSTVWRRKKEHERAVHKLLGLQDFTKKG</sequence>
<evidence type="ECO:0000313" key="3">
    <source>
        <dbReference type="Proteomes" id="UP000190105"/>
    </source>
</evidence>
<dbReference type="GO" id="GO:0003677">
    <property type="term" value="F:DNA binding"/>
    <property type="evidence" value="ECO:0007669"/>
    <property type="project" value="UniProtKB-KW"/>
</dbReference>
<dbReference type="RefSeq" id="WP_078697576.1">
    <property type="nucleotide sequence ID" value="NZ_FUYH01000030.1"/>
</dbReference>
<organism evidence="2 3">
    <name type="scientific">Caloramator quimbayensis</name>
    <dbReference type="NCBI Taxonomy" id="1147123"/>
    <lineage>
        <taxon>Bacteria</taxon>
        <taxon>Bacillati</taxon>
        <taxon>Bacillota</taxon>
        <taxon>Clostridia</taxon>
        <taxon>Eubacteriales</taxon>
        <taxon>Clostridiaceae</taxon>
        <taxon>Caloramator</taxon>
    </lineage>
</organism>
<dbReference type="OrthoDB" id="9867869at2"/>
<proteinExistence type="predicted"/>
<evidence type="ECO:0000313" key="2">
    <source>
        <dbReference type="EMBL" id="SKA98576.1"/>
    </source>
</evidence>
<dbReference type="InterPro" id="IPR013324">
    <property type="entry name" value="RNA_pol_sigma_r3/r4-like"/>
</dbReference>
<keyword evidence="1" id="KW-0175">Coiled coil</keyword>
<keyword evidence="2" id="KW-0371">Homeobox</keyword>
<dbReference type="Pfam" id="PF13384">
    <property type="entry name" value="HTH_23"/>
    <property type="match status" value="1"/>
</dbReference>
<keyword evidence="2" id="KW-0238">DNA-binding</keyword>